<evidence type="ECO:0000256" key="3">
    <source>
        <dbReference type="ARBA" id="ARBA00012093"/>
    </source>
</evidence>
<comment type="similarity">
    <text evidence="2">Belongs to the serine/threonine dehydratase family.</text>
</comment>
<evidence type="ECO:0000256" key="2">
    <source>
        <dbReference type="ARBA" id="ARBA00010869"/>
    </source>
</evidence>
<evidence type="ECO:0000313" key="10">
    <source>
        <dbReference type="EMBL" id="KAJ6641404.1"/>
    </source>
</evidence>
<dbReference type="PANTHER" id="PTHR48078:SF2">
    <property type="entry name" value="CATABOLIC L-SERINE_THREONINE DEHYDRATASE"/>
    <property type="match status" value="1"/>
</dbReference>
<dbReference type="PANTHER" id="PTHR48078">
    <property type="entry name" value="THREONINE DEHYDRATASE, MITOCHONDRIAL-RELATED"/>
    <property type="match status" value="1"/>
</dbReference>
<dbReference type="GO" id="GO:0003941">
    <property type="term" value="F:L-serine ammonia-lyase activity"/>
    <property type="evidence" value="ECO:0007669"/>
    <property type="project" value="UniProtKB-EC"/>
</dbReference>
<dbReference type="AlphaFoldDB" id="A0A9Q0N0M1"/>
<dbReference type="SUPFAM" id="SSF53686">
    <property type="entry name" value="Tryptophan synthase beta subunit-like PLP-dependent enzymes"/>
    <property type="match status" value="1"/>
</dbReference>
<dbReference type="EMBL" id="WJQU01000002">
    <property type="protein sequence ID" value="KAJ6641404.1"/>
    <property type="molecule type" value="Genomic_DNA"/>
</dbReference>
<gene>
    <name evidence="10" type="primary">sds</name>
    <name evidence="10" type="ORF">Bhyg_06343</name>
</gene>
<comment type="cofactor">
    <cofactor evidence="1">
        <name>pyridoxal 5'-phosphate</name>
        <dbReference type="ChEBI" id="CHEBI:597326"/>
    </cofactor>
</comment>
<organism evidence="10 11">
    <name type="scientific">Pseudolycoriella hygida</name>
    <dbReference type="NCBI Taxonomy" id="35572"/>
    <lineage>
        <taxon>Eukaryota</taxon>
        <taxon>Metazoa</taxon>
        <taxon>Ecdysozoa</taxon>
        <taxon>Arthropoda</taxon>
        <taxon>Hexapoda</taxon>
        <taxon>Insecta</taxon>
        <taxon>Pterygota</taxon>
        <taxon>Neoptera</taxon>
        <taxon>Endopterygota</taxon>
        <taxon>Diptera</taxon>
        <taxon>Nematocera</taxon>
        <taxon>Sciaroidea</taxon>
        <taxon>Sciaridae</taxon>
        <taxon>Pseudolycoriella</taxon>
    </lineage>
</organism>
<proteinExistence type="inferred from homology"/>
<sequence length="329" mass="35913">MHDDFDLSVYKIAVETPLIESLPISKHTPNFDVYLKLENTQPCGSFKQRGIGLRCLKAKDDGYTKVISSSGGNAGLAVARSARVLGLKSTVVVPLTTNQHAISLLIEQQAEVIRHGPVWDKAHEYALKLVEDEKSTSCYIHAFDDPVVWEGHSSMILEISKQLPRQPKAIVLSCGGGGLLIGVLEGLKKLNWYSTEVIVVETHGASSFNLMTKSGGERARLEKITSRATTLGALEVAPRLVDDFWHSQFRISSLLVSDEESIQAIFNIVNDHRMLVEMSCSASIAAIYNGSVDELLKSKNIPSGDIVAILCGGSGINMNILDEFKSLIH</sequence>
<keyword evidence="11" id="KW-1185">Reference proteome</keyword>
<accession>A0A9Q0N0M1</accession>
<feature type="domain" description="Tryptophan synthase beta chain-like PALP" evidence="9">
    <location>
        <begin position="15"/>
        <end position="312"/>
    </location>
</feature>
<evidence type="ECO:0000259" key="9">
    <source>
        <dbReference type="Pfam" id="PF00291"/>
    </source>
</evidence>
<evidence type="ECO:0000256" key="5">
    <source>
        <dbReference type="ARBA" id="ARBA00023239"/>
    </source>
</evidence>
<dbReference type="Gene3D" id="3.40.50.1100">
    <property type="match status" value="2"/>
</dbReference>
<reference evidence="10" key="1">
    <citation type="submission" date="2022-07" db="EMBL/GenBank/DDBJ databases">
        <authorList>
            <person name="Trinca V."/>
            <person name="Uliana J.V.C."/>
            <person name="Torres T.T."/>
            <person name="Ward R.J."/>
            <person name="Monesi N."/>
        </authorList>
    </citation>
    <scope>NUCLEOTIDE SEQUENCE</scope>
    <source>
        <strain evidence="10">HSMRA1968</strain>
        <tissue evidence="10">Whole embryos</tissue>
    </source>
</reference>
<dbReference type="GO" id="GO:0004794">
    <property type="term" value="F:threonine deaminase activity"/>
    <property type="evidence" value="ECO:0007669"/>
    <property type="project" value="TreeGrafter"/>
</dbReference>
<dbReference type="Proteomes" id="UP001151699">
    <property type="component" value="Chromosome B"/>
</dbReference>
<evidence type="ECO:0000256" key="7">
    <source>
        <dbReference type="ARBA" id="ARBA00042605"/>
    </source>
</evidence>
<keyword evidence="5" id="KW-0456">Lyase</keyword>
<evidence type="ECO:0000256" key="4">
    <source>
        <dbReference type="ARBA" id="ARBA00022898"/>
    </source>
</evidence>
<dbReference type="GO" id="GO:0006565">
    <property type="term" value="P:L-serine catabolic process"/>
    <property type="evidence" value="ECO:0007669"/>
    <property type="project" value="TreeGrafter"/>
</dbReference>
<protein>
    <recommendedName>
        <fullName evidence="3">L-serine ammonia-lyase</fullName>
        <ecNumber evidence="3">4.3.1.17</ecNumber>
    </recommendedName>
    <alternativeName>
        <fullName evidence="6">L-serine deaminase</fullName>
    </alternativeName>
    <alternativeName>
        <fullName evidence="7">L-threonine dehydratase</fullName>
    </alternativeName>
</protein>
<name>A0A9Q0N0M1_9DIPT</name>
<evidence type="ECO:0000256" key="8">
    <source>
        <dbReference type="ARBA" id="ARBA00049406"/>
    </source>
</evidence>
<comment type="catalytic activity">
    <reaction evidence="8">
        <text>L-serine = pyruvate + NH4(+)</text>
        <dbReference type="Rhea" id="RHEA:19169"/>
        <dbReference type="ChEBI" id="CHEBI:15361"/>
        <dbReference type="ChEBI" id="CHEBI:28938"/>
        <dbReference type="ChEBI" id="CHEBI:33384"/>
        <dbReference type="EC" id="4.3.1.17"/>
    </reaction>
</comment>
<evidence type="ECO:0000256" key="6">
    <source>
        <dbReference type="ARBA" id="ARBA00041766"/>
    </source>
</evidence>
<evidence type="ECO:0000313" key="11">
    <source>
        <dbReference type="Proteomes" id="UP001151699"/>
    </source>
</evidence>
<dbReference type="Pfam" id="PF00291">
    <property type="entry name" value="PALP"/>
    <property type="match status" value="1"/>
</dbReference>
<dbReference type="GO" id="GO:0006567">
    <property type="term" value="P:L-threonine catabolic process"/>
    <property type="evidence" value="ECO:0007669"/>
    <property type="project" value="TreeGrafter"/>
</dbReference>
<keyword evidence="4" id="KW-0663">Pyridoxal phosphate</keyword>
<dbReference type="GO" id="GO:0009097">
    <property type="term" value="P:isoleucine biosynthetic process"/>
    <property type="evidence" value="ECO:0007669"/>
    <property type="project" value="TreeGrafter"/>
</dbReference>
<evidence type="ECO:0000256" key="1">
    <source>
        <dbReference type="ARBA" id="ARBA00001933"/>
    </source>
</evidence>
<dbReference type="InterPro" id="IPR050147">
    <property type="entry name" value="Ser/Thr_Dehydratase"/>
</dbReference>
<dbReference type="InterPro" id="IPR036052">
    <property type="entry name" value="TrpB-like_PALP_sf"/>
</dbReference>
<dbReference type="EC" id="4.3.1.17" evidence="3"/>
<dbReference type="OrthoDB" id="7774894at2759"/>
<dbReference type="InterPro" id="IPR001926">
    <property type="entry name" value="TrpB-like_PALP"/>
</dbReference>
<comment type="caution">
    <text evidence="10">The sequence shown here is derived from an EMBL/GenBank/DDBJ whole genome shotgun (WGS) entry which is preliminary data.</text>
</comment>